<protein>
    <submittedName>
        <fullName evidence="6">LysR family transcriptional regulator</fullName>
    </submittedName>
</protein>
<evidence type="ECO:0000313" key="6">
    <source>
        <dbReference type="EMBL" id="GAA2029288.1"/>
    </source>
</evidence>
<organism evidence="6 7">
    <name type="scientific">Yaniella flava</name>
    <dbReference type="NCBI Taxonomy" id="287930"/>
    <lineage>
        <taxon>Bacteria</taxon>
        <taxon>Bacillati</taxon>
        <taxon>Actinomycetota</taxon>
        <taxon>Actinomycetes</taxon>
        <taxon>Micrococcales</taxon>
        <taxon>Micrococcaceae</taxon>
        <taxon>Yaniella</taxon>
    </lineage>
</organism>
<dbReference type="Gene3D" id="3.40.190.10">
    <property type="entry name" value="Periplasmic binding protein-like II"/>
    <property type="match status" value="2"/>
</dbReference>
<comment type="similarity">
    <text evidence="1">Belongs to the LysR transcriptional regulatory family.</text>
</comment>
<dbReference type="Gene3D" id="1.10.10.10">
    <property type="entry name" value="Winged helix-like DNA-binding domain superfamily/Winged helix DNA-binding domain"/>
    <property type="match status" value="1"/>
</dbReference>
<name>A0ABN2U4N1_9MICC</name>
<feature type="domain" description="HTH lysR-type" evidence="5">
    <location>
        <begin position="4"/>
        <end position="61"/>
    </location>
</feature>
<dbReference type="InterPro" id="IPR000847">
    <property type="entry name" value="LysR_HTH_N"/>
</dbReference>
<evidence type="ECO:0000256" key="3">
    <source>
        <dbReference type="ARBA" id="ARBA00023125"/>
    </source>
</evidence>
<dbReference type="PANTHER" id="PTHR30346">
    <property type="entry name" value="TRANSCRIPTIONAL DUAL REGULATOR HCAR-RELATED"/>
    <property type="match status" value="1"/>
</dbReference>
<gene>
    <name evidence="6" type="ORF">GCM10009720_06460</name>
</gene>
<sequence>MSDITVRQLEYFLAVVDYGSISASSRALHISQAAVSMAVQQLEGSLNAQLLSRSPARRATTTPAGDSLIPYARRVIAAVNDAAAVVQDDQSRMRGTLRLEVTASISPHVVPPLITHFHKHHPQVTIEVAESRPAELYDFIRRGNADLGLLYQRQTHPGVTTTTVHEIHPYVVVAANHPLADRSSIYLADLIDEPLIPVDIPPSMQRITEAIAGVGLTPKIQWPSSNYETVRSMVAHGLGWSYFNLIPSSYVAYDGREVRYIPVADTTPHNAIVAVEQPDRTRSAKVETAIEFLRQHLEMHN</sequence>
<accession>A0ABN2U4N1</accession>
<comment type="caution">
    <text evidence="6">The sequence shown here is derived from an EMBL/GenBank/DDBJ whole genome shotgun (WGS) entry which is preliminary data.</text>
</comment>
<reference evidence="6 7" key="1">
    <citation type="journal article" date="2019" name="Int. J. Syst. Evol. Microbiol.">
        <title>The Global Catalogue of Microorganisms (GCM) 10K type strain sequencing project: providing services to taxonomists for standard genome sequencing and annotation.</title>
        <authorList>
            <consortium name="The Broad Institute Genomics Platform"/>
            <consortium name="The Broad Institute Genome Sequencing Center for Infectious Disease"/>
            <person name="Wu L."/>
            <person name="Ma J."/>
        </authorList>
    </citation>
    <scope>NUCLEOTIDE SEQUENCE [LARGE SCALE GENOMIC DNA]</scope>
    <source>
        <strain evidence="6 7">JCM 13595</strain>
    </source>
</reference>
<keyword evidence="2" id="KW-0805">Transcription regulation</keyword>
<dbReference type="InterPro" id="IPR005119">
    <property type="entry name" value="LysR_subst-bd"/>
</dbReference>
<dbReference type="Pfam" id="PF03466">
    <property type="entry name" value="LysR_substrate"/>
    <property type="match status" value="1"/>
</dbReference>
<dbReference type="RefSeq" id="WP_343956155.1">
    <property type="nucleotide sequence ID" value="NZ_BAAAMN010000010.1"/>
</dbReference>
<keyword evidence="3" id="KW-0238">DNA-binding</keyword>
<dbReference type="PRINTS" id="PR00039">
    <property type="entry name" value="HTHLYSR"/>
</dbReference>
<dbReference type="Proteomes" id="UP001501461">
    <property type="component" value="Unassembled WGS sequence"/>
</dbReference>
<evidence type="ECO:0000313" key="7">
    <source>
        <dbReference type="Proteomes" id="UP001501461"/>
    </source>
</evidence>
<dbReference type="Pfam" id="PF00126">
    <property type="entry name" value="HTH_1"/>
    <property type="match status" value="1"/>
</dbReference>
<keyword evidence="7" id="KW-1185">Reference proteome</keyword>
<dbReference type="PROSITE" id="PS50931">
    <property type="entry name" value="HTH_LYSR"/>
    <property type="match status" value="1"/>
</dbReference>
<dbReference type="InterPro" id="IPR036388">
    <property type="entry name" value="WH-like_DNA-bd_sf"/>
</dbReference>
<dbReference type="EMBL" id="BAAAMN010000010">
    <property type="protein sequence ID" value="GAA2029288.1"/>
    <property type="molecule type" value="Genomic_DNA"/>
</dbReference>
<evidence type="ECO:0000256" key="1">
    <source>
        <dbReference type="ARBA" id="ARBA00009437"/>
    </source>
</evidence>
<dbReference type="PANTHER" id="PTHR30346:SF0">
    <property type="entry name" value="HCA OPERON TRANSCRIPTIONAL ACTIVATOR HCAR"/>
    <property type="match status" value="1"/>
</dbReference>
<evidence type="ECO:0000259" key="5">
    <source>
        <dbReference type="PROSITE" id="PS50931"/>
    </source>
</evidence>
<dbReference type="SUPFAM" id="SSF53850">
    <property type="entry name" value="Periplasmic binding protein-like II"/>
    <property type="match status" value="1"/>
</dbReference>
<proteinExistence type="inferred from homology"/>
<dbReference type="SUPFAM" id="SSF46785">
    <property type="entry name" value="Winged helix' DNA-binding domain"/>
    <property type="match status" value="1"/>
</dbReference>
<dbReference type="InterPro" id="IPR036390">
    <property type="entry name" value="WH_DNA-bd_sf"/>
</dbReference>
<evidence type="ECO:0000256" key="2">
    <source>
        <dbReference type="ARBA" id="ARBA00023015"/>
    </source>
</evidence>
<keyword evidence="4" id="KW-0804">Transcription</keyword>
<evidence type="ECO:0000256" key="4">
    <source>
        <dbReference type="ARBA" id="ARBA00023163"/>
    </source>
</evidence>